<reference evidence="3 4" key="2">
    <citation type="submission" date="2025-04" db="UniProtKB">
        <authorList>
            <consortium name="RefSeq"/>
        </authorList>
    </citation>
    <scope>IDENTIFICATION</scope>
    <source>
        <tissue evidence="3 4">Leaf</tissue>
    </source>
</reference>
<dbReference type="PANTHER" id="PTHR38357:SF1">
    <property type="entry name" value="EXPRESSED PROTEIN"/>
    <property type="match status" value="1"/>
</dbReference>
<keyword evidence="2" id="KW-1185">Reference proteome</keyword>
<proteinExistence type="predicted"/>
<accession>A0A6P8DKI5</accession>
<feature type="compositionally biased region" description="Gly residues" evidence="1">
    <location>
        <begin position="196"/>
        <end position="206"/>
    </location>
</feature>
<dbReference type="AlphaFoldDB" id="A0A6P8DKI5"/>
<gene>
    <name evidence="3 4" type="primary">LOC116206220</name>
</gene>
<dbReference type="Pfam" id="PF12843">
    <property type="entry name" value="QSregVF_b"/>
    <property type="match status" value="1"/>
</dbReference>
<evidence type="ECO:0000313" key="3">
    <source>
        <dbReference type="RefSeq" id="XP_031394893.1"/>
    </source>
</evidence>
<feature type="compositionally biased region" description="Basic residues" evidence="1">
    <location>
        <begin position="215"/>
        <end position="233"/>
    </location>
</feature>
<dbReference type="GO" id="GO:0009536">
    <property type="term" value="C:plastid"/>
    <property type="evidence" value="ECO:0007669"/>
    <property type="project" value="TreeGrafter"/>
</dbReference>
<organism evidence="2 4">
    <name type="scientific">Punica granatum</name>
    <name type="common">Pomegranate</name>
    <dbReference type="NCBI Taxonomy" id="22663"/>
    <lineage>
        <taxon>Eukaryota</taxon>
        <taxon>Viridiplantae</taxon>
        <taxon>Streptophyta</taxon>
        <taxon>Embryophyta</taxon>
        <taxon>Tracheophyta</taxon>
        <taxon>Spermatophyta</taxon>
        <taxon>Magnoliopsida</taxon>
        <taxon>eudicotyledons</taxon>
        <taxon>Gunneridae</taxon>
        <taxon>Pentapetalae</taxon>
        <taxon>rosids</taxon>
        <taxon>malvids</taxon>
        <taxon>Myrtales</taxon>
        <taxon>Lythraceae</taxon>
        <taxon>Punica</taxon>
    </lineage>
</organism>
<dbReference type="RefSeq" id="XP_031394893.1">
    <property type="nucleotide sequence ID" value="XM_031539033.1"/>
</dbReference>
<sequence>MILYLPPSPSSSSSSFLLFPRFTSDRTMRLAARSRGPFINKPHITIAAAIPARDRVMDFGKYKGQMLGTLPSTYLRWISKNLRARDFEEWSRLADEVLEDPVYKDKIEWEFAEGLLNGNRATTSKTESAVSELLEISERFGWDNNDKVGWSRVNFELLGTSKGGRIPRRIHSSNGKEGRDLMSASGETSRGDGFRITGGGGSGGGLVLSEEEKRRRERRERLKSKRSERHKYGFKSGANVVDEVMKKLGRNTDANANANANANADGGRGEGEEEASWSGSNKNMVELEEVYNPFPGRKGLLKKVRSLKHQKRPLCL</sequence>
<name>A0A6P8DKI5_PUNGR</name>
<evidence type="ECO:0000256" key="1">
    <source>
        <dbReference type="SAM" id="MobiDB-lite"/>
    </source>
</evidence>
<dbReference type="InterPro" id="IPR024530">
    <property type="entry name" value="QSregVF_b"/>
</dbReference>
<dbReference type="Proteomes" id="UP000515151">
    <property type="component" value="Chromosome 4"/>
</dbReference>
<evidence type="ECO:0000313" key="2">
    <source>
        <dbReference type="Proteomes" id="UP000515151"/>
    </source>
</evidence>
<reference evidence="2" key="1">
    <citation type="journal article" date="2020" name="Plant Biotechnol. J.">
        <title>The pomegranate (Punica granatum L.) draft genome dissects genetic divergence between soft- and hard-seeded cultivars.</title>
        <authorList>
            <person name="Luo X."/>
            <person name="Li H."/>
            <person name="Wu Z."/>
            <person name="Yao W."/>
            <person name="Zhao P."/>
            <person name="Cao D."/>
            <person name="Yu H."/>
            <person name="Li K."/>
            <person name="Poudel K."/>
            <person name="Zhao D."/>
            <person name="Zhang F."/>
            <person name="Xia X."/>
            <person name="Chen L."/>
            <person name="Wang Q."/>
            <person name="Jing D."/>
            <person name="Cao S."/>
        </authorList>
    </citation>
    <scope>NUCLEOTIDE SEQUENCE [LARGE SCALE GENOMIC DNA]</scope>
</reference>
<dbReference type="OrthoDB" id="1897217at2759"/>
<protein>
    <submittedName>
        <fullName evidence="3 4">Uncharacterized protein LOC116206220</fullName>
    </submittedName>
</protein>
<feature type="region of interest" description="Disordered" evidence="1">
    <location>
        <begin position="164"/>
        <end position="234"/>
    </location>
</feature>
<evidence type="ECO:0000313" key="4">
    <source>
        <dbReference type="RefSeq" id="XP_031394894.1"/>
    </source>
</evidence>
<dbReference type="PANTHER" id="PTHR38357">
    <property type="entry name" value="EXPRESSED PROTEIN"/>
    <property type="match status" value="1"/>
</dbReference>
<dbReference type="GeneID" id="116206220"/>
<dbReference type="RefSeq" id="XP_031394894.1">
    <property type="nucleotide sequence ID" value="XM_031539034.1"/>
</dbReference>
<feature type="region of interest" description="Disordered" evidence="1">
    <location>
        <begin position="252"/>
        <end position="281"/>
    </location>
</feature>
<feature type="compositionally biased region" description="Low complexity" evidence="1">
    <location>
        <begin position="252"/>
        <end position="265"/>
    </location>
</feature>